<dbReference type="InterPro" id="IPR003423">
    <property type="entry name" value="OMP_efflux"/>
</dbReference>
<dbReference type="Gene3D" id="1.20.1600.10">
    <property type="entry name" value="Outer membrane efflux proteins (OEP)"/>
    <property type="match status" value="1"/>
</dbReference>
<dbReference type="Proteomes" id="UP001235664">
    <property type="component" value="Unassembled WGS sequence"/>
</dbReference>
<evidence type="ECO:0000256" key="2">
    <source>
        <dbReference type="SAM" id="Coils"/>
    </source>
</evidence>
<accession>A0ABT9HBW7</accession>
<dbReference type="PANTHER" id="PTHR30203:SF24">
    <property type="entry name" value="BLR4935 PROTEIN"/>
    <property type="match status" value="1"/>
</dbReference>
<evidence type="ECO:0000313" key="4">
    <source>
        <dbReference type="Proteomes" id="UP001235664"/>
    </source>
</evidence>
<name>A0ABT9HBW7_9SPHN</name>
<organism evidence="3 4">
    <name type="scientific">Qipengyuania benthica</name>
    <dbReference type="NCBI Taxonomy" id="3067651"/>
    <lineage>
        <taxon>Bacteria</taxon>
        <taxon>Pseudomonadati</taxon>
        <taxon>Pseudomonadota</taxon>
        <taxon>Alphaproteobacteria</taxon>
        <taxon>Sphingomonadales</taxon>
        <taxon>Erythrobacteraceae</taxon>
        <taxon>Qipengyuania</taxon>
    </lineage>
</organism>
<comment type="caution">
    <text evidence="3">The sequence shown here is derived from an EMBL/GenBank/DDBJ whole genome shotgun (WGS) entry which is preliminary data.</text>
</comment>
<protein>
    <submittedName>
        <fullName evidence="3">TolC family protein</fullName>
    </submittedName>
</protein>
<evidence type="ECO:0000313" key="3">
    <source>
        <dbReference type="EMBL" id="MDP4540519.1"/>
    </source>
</evidence>
<keyword evidence="4" id="KW-1185">Reference proteome</keyword>
<reference evidence="3 4" key="1">
    <citation type="submission" date="2023-08" db="EMBL/GenBank/DDBJ databases">
        <title>genomic of DY56.</title>
        <authorList>
            <person name="Wang Y."/>
        </authorList>
    </citation>
    <scope>NUCLEOTIDE SEQUENCE [LARGE SCALE GENOMIC DNA]</scope>
    <source>
        <strain evidence="3 4">DY56-A-20</strain>
    </source>
</reference>
<keyword evidence="2" id="KW-0175">Coiled coil</keyword>
<dbReference type="RefSeq" id="WP_230832355.1">
    <property type="nucleotide sequence ID" value="NZ_JAVAIL010000004.1"/>
</dbReference>
<gene>
    <name evidence="3" type="ORF">Q9K01_12875</name>
</gene>
<feature type="coiled-coil region" evidence="2">
    <location>
        <begin position="52"/>
        <end position="97"/>
    </location>
</feature>
<dbReference type="SUPFAM" id="SSF56954">
    <property type="entry name" value="Outer membrane efflux proteins (OEP)"/>
    <property type="match status" value="1"/>
</dbReference>
<evidence type="ECO:0000256" key="1">
    <source>
        <dbReference type="ARBA" id="ARBA00007613"/>
    </source>
</evidence>
<dbReference type="PANTHER" id="PTHR30203">
    <property type="entry name" value="OUTER MEMBRANE CATION EFFLUX PROTEIN"/>
    <property type="match status" value="1"/>
</dbReference>
<sequence length="164" mass="17724">MARAESTAAAAEIDRERSLRIPDPVVSAGVRRFEESNDSAFLLGVSIPLPFLNRNQGNIAAAEARLRAANAREAVALADFEQAVTRARSQYLAAEARVETLSTTSLPQAEEALRLVRIGYRNGRFPLIEVLSAAEARDAIREALIAAQEDRGQAAAELIRLAAQ</sequence>
<dbReference type="InterPro" id="IPR010131">
    <property type="entry name" value="MdtP/NodT-like"/>
</dbReference>
<comment type="similarity">
    <text evidence="1">Belongs to the outer membrane factor (OMF) (TC 1.B.17) family.</text>
</comment>
<dbReference type="Pfam" id="PF02321">
    <property type="entry name" value="OEP"/>
    <property type="match status" value="1"/>
</dbReference>
<dbReference type="EMBL" id="JAVAIL010000004">
    <property type="protein sequence ID" value="MDP4540519.1"/>
    <property type="molecule type" value="Genomic_DNA"/>
</dbReference>
<proteinExistence type="inferred from homology"/>